<accession>A0A6B2L0Q9</accession>
<dbReference type="InterPro" id="IPR007587">
    <property type="entry name" value="SAPS"/>
</dbReference>
<evidence type="ECO:0008006" key="5">
    <source>
        <dbReference type="Google" id="ProtNLM"/>
    </source>
</evidence>
<dbReference type="PANTHER" id="PTHR12634">
    <property type="entry name" value="SIT4 YEAST -ASSOCIATING PROTEIN-RELATED"/>
    <property type="match status" value="1"/>
</dbReference>
<protein>
    <recommendedName>
        <fullName evidence="5">Serine/threonine-protein phosphatase 4 regulatory subunit 3-like central domain-containing protein</fullName>
    </recommendedName>
</protein>
<dbReference type="EMBL" id="GIBP01001522">
    <property type="protein sequence ID" value="NDV30491.1"/>
    <property type="molecule type" value="Transcribed_RNA"/>
</dbReference>
<keyword evidence="2" id="KW-0131">Cell cycle</keyword>
<evidence type="ECO:0000256" key="1">
    <source>
        <dbReference type="ARBA" id="ARBA00006180"/>
    </source>
</evidence>
<dbReference type="SUPFAM" id="SSF48371">
    <property type="entry name" value="ARM repeat"/>
    <property type="match status" value="1"/>
</dbReference>
<name>A0A6B2L0Q9_9EUKA</name>
<sequence>MINKVTKTEFILEELLEEDDIVLLLQYMRYKYLDVLEFFKKPEVLDKLIDYVVEDATAKGTNARAVQLTKRASEILSAQIPDLDEVVIEKEDLMGRLYDYWEDSEIDHLRANLIVKIISSINEAQPEKAVEFLKNNPQILPAFMKHLENASTADFFAHLCRLEEYSSGVHQWLVDMRILDRLLDQFGEKNRENHSEVAEIVKVMVLALRWNSPLMEKLFSHENIEDFLYIMSDARNPTAFQYGCEVFISMLRALNIADIEKNTTHDPYGPLEQLPPVITILMASIPKFVEELEKDDRKTHHSVCNETIEVFGWHRYNVLNLIYSLISLKYSAINQELDKSNIFSVIIDQMFRFAHNSFCHTLVEKIAMSMLSLFETELIESFLRKTNLATRILDTEKLYQKDKTKRKEYMPNIYNLAERIDRMIQNYSFMAEFIKGREGEWKEMVDAINSQTLRLRASQIVVDRNAPRGKVIVEDEEGFTKSTPLPAPKSEQSPPSPKTTPTKSLFTFSDEDLLDDAKFGQLSNLDALDDYLKLDSLDDLPGEEKNVLSAIDAILDGSYDNIVLDKDKLHGLTLDDILG</sequence>
<organism evidence="4">
    <name type="scientific">Arcella intermedia</name>
    <dbReference type="NCBI Taxonomy" id="1963864"/>
    <lineage>
        <taxon>Eukaryota</taxon>
        <taxon>Amoebozoa</taxon>
        <taxon>Tubulinea</taxon>
        <taxon>Elardia</taxon>
        <taxon>Arcellinida</taxon>
        <taxon>Sphaerothecina</taxon>
        <taxon>Arcellidae</taxon>
        <taxon>Arcella</taxon>
    </lineage>
</organism>
<dbReference type="Pfam" id="PF04499">
    <property type="entry name" value="SAPS"/>
    <property type="match status" value="1"/>
</dbReference>
<evidence type="ECO:0000313" key="4">
    <source>
        <dbReference type="EMBL" id="NDV30491.1"/>
    </source>
</evidence>
<dbReference type="AlphaFoldDB" id="A0A6B2L0Q9"/>
<dbReference type="InterPro" id="IPR016024">
    <property type="entry name" value="ARM-type_fold"/>
</dbReference>
<reference evidence="4" key="1">
    <citation type="journal article" date="2020" name="J. Eukaryot. Microbiol.">
        <title>De novo Sequencing, Assembly and Annotation of the Transcriptome for the Free-Living Testate Amoeba Arcella intermedia.</title>
        <authorList>
            <person name="Ribeiro G.M."/>
            <person name="Porfirio-Sousa A.L."/>
            <person name="Maurer-Alcala X.X."/>
            <person name="Katz L.A."/>
            <person name="Lahr D.J.G."/>
        </authorList>
    </citation>
    <scope>NUCLEOTIDE SEQUENCE</scope>
</reference>
<proteinExistence type="inferred from homology"/>
<evidence type="ECO:0000256" key="2">
    <source>
        <dbReference type="ARBA" id="ARBA00023306"/>
    </source>
</evidence>
<evidence type="ECO:0000256" key="3">
    <source>
        <dbReference type="SAM" id="MobiDB-lite"/>
    </source>
</evidence>
<feature type="region of interest" description="Disordered" evidence="3">
    <location>
        <begin position="472"/>
        <end position="503"/>
    </location>
</feature>
<dbReference type="GO" id="GO:0019903">
    <property type="term" value="F:protein phosphatase binding"/>
    <property type="evidence" value="ECO:0007669"/>
    <property type="project" value="InterPro"/>
</dbReference>
<comment type="similarity">
    <text evidence="1">Belongs to the SAPS family.</text>
</comment>
<dbReference type="GO" id="GO:0019888">
    <property type="term" value="F:protein phosphatase regulator activity"/>
    <property type="evidence" value="ECO:0007669"/>
    <property type="project" value="TreeGrafter"/>
</dbReference>
<dbReference type="PANTHER" id="PTHR12634:SF8">
    <property type="entry name" value="FIERY MOUNTAIN, ISOFORM D"/>
    <property type="match status" value="1"/>
</dbReference>